<evidence type="ECO:0000313" key="3">
    <source>
        <dbReference type="Proteomes" id="UP000182658"/>
    </source>
</evidence>
<dbReference type="OrthoDB" id="4579050at2759"/>
<organism evidence="2 3">
    <name type="scientific">Coniochaeta ligniaria NRRL 30616</name>
    <dbReference type="NCBI Taxonomy" id="1408157"/>
    <lineage>
        <taxon>Eukaryota</taxon>
        <taxon>Fungi</taxon>
        <taxon>Dikarya</taxon>
        <taxon>Ascomycota</taxon>
        <taxon>Pezizomycotina</taxon>
        <taxon>Sordariomycetes</taxon>
        <taxon>Sordariomycetidae</taxon>
        <taxon>Coniochaetales</taxon>
        <taxon>Coniochaetaceae</taxon>
        <taxon>Coniochaeta</taxon>
    </lineage>
</organism>
<dbReference type="InParanoid" id="A0A1J7JBY4"/>
<dbReference type="AlphaFoldDB" id="A0A1J7JBY4"/>
<reference evidence="2 3" key="1">
    <citation type="submission" date="2016-10" db="EMBL/GenBank/DDBJ databases">
        <title>Draft genome sequence of Coniochaeta ligniaria NRRL30616, a lignocellulolytic fungus for bioabatement of inhibitors in plant biomass hydrolysates.</title>
        <authorList>
            <consortium name="DOE Joint Genome Institute"/>
            <person name="Jimenez D.J."/>
            <person name="Hector R.E."/>
            <person name="Riley R."/>
            <person name="Sun H."/>
            <person name="Grigoriev I.V."/>
            <person name="Van Elsas J.D."/>
            <person name="Nichols N.N."/>
        </authorList>
    </citation>
    <scope>NUCLEOTIDE SEQUENCE [LARGE SCALE GENOMIC DNA]</scope>
    <source>
        <strain evidence="2 3">NRRL 30616</strain>
    </source>
</reference>
<feature type="region of interest" description="Disordered" evidence="1">
    <location>
        <begin position="147"/>
        <end position="168"/>
    </location>
</feature>
<proteinExistence type="predicted"/>
<protein>
    <submittedName>
        <fullName evidence="2">Uncharacterized protein</fullName>
    </submittedName>
</protein>
<dbReference type="Proteomes" id="UP000182658">
    <property type="component" value="Unassembled WGS sequence"/>
</dbReference>
<name>A0A1J7JBY4_9PEZI</name>
<dbReference type="EMBL" id="KV875102">
    <property type="protein sequence ID" value="OIW25090.1"/>
    <property type="molecule type" value="Genomic_DNA"/>
</dbReference>
<keyword evidence="3" id="KW-1185">Reference proteome</keyword>
<gene>
    <name evidence="2" type="ORF">CONLIGDRAFT_648152</name>
</gene>
<evidence type="ECO:0000313" key="2">
    <source>
        <dbReference type="EMBL" id="OIW25090.1"/>
    </source>
</evidence>
<sequence>MAWRRKYQKDPAKKLKPQLGKGFWTTRGSHTYLNEFPGNKPDREASVYVLPTAAGRGRRGTTDLEARAAESDRVNRNREIRMHQQFLFLTYILMGQGYTQATIDELSQQAQREAEAFHAVDTNMPDQTGSSRSSFVTHLFFAEHIPRLPRTEHNTQPQQDEDDGAETGLGDSITICVSKLRQRQSEYGDTYRCSQETLSRASIRNGRHNDIASVAAEEHHSRGERIFRGCHSPLSLDTGDFNDENSAHVSYNFENEQGRSIIARDELPGRSTVRLESMKWLTPSKTEALSTKHSRFWYRTEFINWRTVLLELAASSLAEFGVDNLEAFMEALTTRPPSLTPNVVGSFLDLPGDEGNAPELLLLDATSRSAPAVDHPISAAVDHNSSGSIVPLEPLQIRMVTKRVTRQRTKGNAQTQATRRFRRQLNHLPSPTQAAWSFLAKIPRDESDTESL</sequence>
<accession>A0A1J7JBY4</accession>
<evidence type="ECO:0000256" key="1">
    <source>
        <dbReference type="SAM" id="MobiDB-lite"/>
    </source>
</evidence>